<dbReference type="AlphaFoldDB" id="A0A0K2U2X1"/>
<feature type="transmembrane region" description="Helical" evidence="1">
    <location>
        <begin position="37"/>
        <end position="55"/>
    </location>
</feature>
<keyword evidence="1" id="KW-1133">Transmembrane helix</keyword>
<sequence length="58" mass="6840">MICVSWSMILICCSIHRRSRSLCFLRKIILKSNGFEQFLFINFMIISHCLLLFPLSCL</sequence>
<keyword evidence="1" id="KW-0472">Membrane</keyword>
<name>A0A0K2U2X1_LEPSM</name>
<accession>A0A0K2U2X1</accession>
<protein>
    <submittedName>
        <fullName evidence="2">Uncharacterized protein</fullName>
    </submittedName>
</protein>
<keyword evidence="1" id="KW-0812">Transmembrane</keyword>
<evidence type="ECO:0000256" key="1">
    <source>
        <dbReference type="SAM" id="Phobius"/>
    </source>
</evidence>
<proteinExistence type="predicted"/>
<reference evidence="2" key="1">
    <citation type="submission" date="2014-05" db="EMBL/GenBank/DDBJ databases">
        <authorList>
            <person name="Chronopoulou M."/>
        </authorList>
    </citation>
    <scope>NUCLEOTIDE SEQUENCE</scope>
    <source>
        <tissue evidence="2">Whole organism</tissue>
    </source>
</reference>
<evidence type="ECO:0000313" key="2">
    <source>
        <dbReference type="EMBL" id="CDW32390.1"/>
    </source>
</evidence>
<organism evidence="2">
    <name type="scientific">Lepeophtheirus salmonis</name>
    <name type="common">Salmon louse</name>
    <name type="synonym">Caligus salmonis</name>
    <dbReference type="NCBI Taxonomy" id="72036"/>
    <lineage>
        <taxon>Eukaryota</taxon>
        <taxon>Metazoa</taxon>
        <taxon>Ecdysozoa</taxon>
        <taxon>Arthropoda</taxon>
        <taxon>Crustacea</taxon>
        <taxon>Multicrustacea</taxon>
        <taxon>Hexanauplia</taxon>
        <taxon>Copepoda</taxon>
        <taxon>Siphonostomatoida</taxon>
        <taxon>Caligidae</taxon>
        <taxon>Lepeophtheirus</taxon>
    </lineage>
</organism>
<dbReference type="EMBL" id="HACA01015029">
    <property type="protein sequence ID" value="CDW32390.1"/>
    <property type="molecule type" value="Transcribed_RNA"/>
</dbReference>